<keyword evidence="3" id="KW-1185">Reference proteome</keyword>
<name>A0A0C2CQ68_9BILA</name>
<dbReference type="GO" id="GO:0006032">
    <property type="term" value="P:chitin catabolic process"/>
    <property type="evidence" value="ECO:0007669"/>
    <property type="project" value="TreeGrafter"/>
</dbReference>
<reference evidence="2 3" key="1">
    <citation type="submission" date="2013-12" db="EMBL/GenBank/DDBJ databases">
        <title>Draft genome of the parsitic nematode Ancylostoma duodenale.</title>
        <authorList>
            <person name="Mitreva M."/>
        </authorList>
    </citation>
    <scope>NUCLEOTIDE SEQUENCE [LARGE SCALE GENOMIC DNA]</scope>
    <source>
        <strain evidence="2 3">Zhejiang</strain>
    </source>
</reference>
<dbReference type="GO" id="GO:0008061">
    <property type="term" value="F:chitin binding"/>
    <property type="evidence" value="ECO:0007669"/>
    <property type="project" value="TreeGrafter"/>
</dbReference>
<dbReference type="InterPro" id="IPR050314">
    <property type="entry name" value="Glycosyl_Hydrlase_18"/>
</dbReference>
<dbReference type="Gene3D" id="3.10.50.10">
    <property type="match status" value="1"/>
</dbReference>
<dbReference type="AlphaFoldDB" id="A0A0C2CQ68"/>
<dbReference type="GO" id="GO:0005576">
    <property type="term" value="C:extracellular region"/>
    <property type="evidence" value="ECO:0007669"/>
    <property type="project" value="TreeGrafter"/>
</dbReference>
<dbReference type="Proteomes" id="UP000054047">
    <property type="component" value="Unassembled WGS sequence"/>
</dbReference>
<dbReference type="GO" id="GO:0005975">
    <property type="term" value="P:carbohydrate metabolic process"/>
    <property type="evidence" value="ECO:0007669"/>
    <property type="project" value="InterPro"/>
</dbReference>
<dbReference type="SUPFAM" id="SSF51445">
    <property type="entry name" value="(Trans)glycosidases"/>
    <property type="match status" value="1"/>
</dbReference>
<feature type="domain" description="GH18" evidence="1">
    <location>
        <begin position="1"/>
        <end position="137"/>
    </location>
</feature>
<sequence length="137" mass="15193">DSAIQNWEKAGLMRSKILLQVPAYGMEQLLLNSSDHGIGKPTEREYAIIGQAELCQRLKYAGTVRETHWDSMSVNAYTTGGRWISIDDQQTVKYKMRYALREGLAGVGLMSLNEDDHMGTCGSGAFPILRSIAAKCH</sequence>
<dbReference type="PANTHER" id="PTHR11177:SF317">
    <property type="entry name" value="CHITINASE 12-RELATED"/>
    <property type="match status" value="1"/>
</dbReference>
<dbReference type="PROSITE" id="PS51910">
    <property type="entry name" value="GH18_2"/>
    <property type="match status" value="1"/>
</dbReference>
<accession>A0A0C2CQ68</accession>
<gene>
    <name evidence="2" type="ORF">ANCDUO_18003</name>
</gene>
<dbReference type="InterPro" id="IPR001223">
    <property type="entry name" value="Glyco_hydro18_cat"/>
</dbReference>
<dbReference type="InterPro" id="IPR017853">
    <property type="entry name" value="GH"/>
</dbReference>
<dbReference type="GO" id="GO:0004568">
    <property type="term" value="F:chitinase activity"/>
    <property type="evidence" value="ECO:0007669"/>
    <property type="project" value="TreeGrafter"/>
</dbReference>
<dbReference type="EMBL" id="KN745094">
    <property type="protein sequence ID" value="KIH51902.1"/>
    <property type="molecule type" value="Genomic_DNA"/>
</dbReference>
<evidence type="ECO:0000259" key="1">
    <source>
        <dbReference type="PROSITE" id="PS51910"/>
    </source>
</evidence>
<dbReference type="Pfam" id="PF00704">
    <property type="entry name" value="Glyco_hydro_18"/>
    <property type="match status" value="1"/>
</dbReference>
<evidence type="ECO:0000313" key="3">
    <source>
        <dbReference type="Proteomes" id="UP000054047"/>
    </source>
</evidence>
<dbReference type="PANTHER" id="PTHR11177">
    <property type="entry name" value="CHITINASE"/>
    <property type="match status" value="1"/>
</dbReference>
<evidence type="ECO:0000313" key="2">
    <source>
        <dbReference type="EMBL" id="KIH51902.1"/>
    </source>
</evidence>
<dbReference type="InterPro" id="IPR029070">
    <property type="entry name" value="Chitinase_insertion_sf"/>
</dbReference>
<protein>
    <recommendedName>
        <fullName evidence="1">GH18 domain-containing protein</fullName>
    </recommendedName>
</protein>
<dbReference type="Gene3D" id="3.20.20.80">
    <property type="entry name" value="Glycosidases"/>
    <property type="match status" value="1"/>
</dbReference>
<proteinExistence type="predicted"/>
<feature type="non-terminal residue" evidence="2">
    <location>
        <position position="1"/>
    </location>
</feature>
<dbReference type="OrthoDB" id="73875at2759"/>
<organism evidence="2 3">
    <name type="scientific">Ancylostoma duodenale</name>
    <dbReference type="NCBI Taxonomy" id="51022"/>
    <lineage>
        <taxon>Eukaryota</taxon>
        <taxon>Metazoa</taxon>
        <taxon>Ecdysozoa</taxon>
        <taxon>Nematoda</taxon>
        <taxon>Chromadorea</taxon>
        <taxon>Rhabditida</taxon>
        <taxon>Rhabditina</taxon>
        <taxon>Rhabditomorpha</taxon>
        <taxon>Strongyloidea</taxon>
        <taxon>Ancylostomatidae</taxon>
        <taxon>Ancylostomatinae</taxon>
        <taxon>Ancylostoma</taxon>
    </lineage>
</organism>